<dbReference type="InterPro" id="IPR032508">
    <property type="entry name" value="FecR_C"/>
</dbReference>
<reference evidence="3 4" key="1">
    <citation type="submission" date="2016-11" db="EMBL/GenBank/DDBJ databases">
        <title>Whole Genome Sequencing of Mucilaginibacter polytrichastri RG4-7(T) isolated from the moss sample.</title>
        <authorList>
            <person name="Li Y."/>
        </authorList>
    </citation>
    <scope>NUCLEOTIDE SEQUENCE [LARGE SCALE GENOMIC DNA]</scope>
    <source>
        <strain evidence="3 4">RG4-7</strain>
    </source>
</reference>
<dbReference type="Gene3D" id="3.55.50.30">
    <property type="match status" value="1"/>
</dbReference>
<feature type="domain" description="Protein FecR C-terminal" evidence="2">
    <location>
        <begin position="249"/>
        <end position="316"/>
    </location>
</feature>
<sequence>MEDEKLLVLIDKYLAGEATDLEKKQLDQWYQQNSEQDAVWHTDFDSEEELVEKRMLYHLKNHVKATRPKVFKLNTRFIQKAAAVLIGVSLIAGYFVVEKSKKAVKQAMLTASAPTQFSENKFVLLPDSSTVLLHSGSTINYAMHGNVRELKLVGEAYFDIRHMANHPFVIHAGKVKTTVLGTAFNIKAYPGQNVTVSVTRGKVSVADENKHTIATLLPNQQVVYNTTAQKLDQSNIEAKQTITWAKADMQFDDMPYKQLAERLSRRYDVNVKFKNQNLEGCLITGRFTGTESLELVLKTLSDTMGSTYTIDGKTVVLDGIGCN</sequence>
<dbReference type="RefSeq" id="WP_074487702.1">
    <property type="nucleotide sequence ID" value="NZ_FPAM01000001.1"/>
</dbReference>
<dbReference type="AlphaFoldDB" id="A0A1Q5ZT45"/>
<evidence type="ECO:0000313" key="3">
    <source>
        <dbReference type="EMBL" id="OKS84944.1"/>
    </source>
</evidence>
<keyword evidence="4" id="KW-1185">Reference proteome</keyword>
<dbReference type="Pfam" id="PF16344">
    <property type="entry name" value="FecR_C"/>
    <property type="match status" value="1"/>
</dbReference>
<dbReference type="Pfam" id="PF04773">
    <property type="entry name" value="FecR"/>
    <property type="match status" value="1"/>
</dbReference>
<dbReference type="OrthoDB" id="642683at2"/>
<evidence type="ECO:0000313" key="4">
    <source>
        <dbReference type="Proteomes" id="UP000186720"/>
    </source>
</evidence>
<dbReference type="InterPro" id="IPR006860">
    <property type="entry name" value="FecR"/>
</dbReference>
<accession>A0A1Q5ZT45</accession>
<dbReference type="PANTHER" id="PTHR30273">
    <property type="entry name" value="PERIPLASMIC SIGNAL SENSOR AND SIGMA FACTOR ACTIVATOR FECR-RELATED"/>
    <property type="match status" value="1"/>
</dbReference>
<dbReference type="GO" id="GO:0016989">
    <property type="term" value="F:sigma factor antagonist activity"/>
    <property type="evidence" value="ECO:0007669"/>
    <property type="project" value="TreeGrafter"/>
</dbReference>
<name>A0A1Q5ZT45_9SPHI</name>
<feature type="domain" description="FecR protein" evidence="1">
    <location>
        <begin position="119"/>
        <end position="203"/>
    </location>
</feature>
<evidence type="ECO:0000259" key="2">
    <source>
        <dbReference type="Pfam" id="PF16344"/>
    </source>
</evidence>
<protein>
    <recommendedName>
        <fullName evidence="5">FecR protein domain-containing protein</fullName>
    </recommendedName>
</protein>
<gene>
    <name evidence="3" type="ORF">RG47T_0382</name>
</gene>
<dbReference type="EMBL" id="MPPL01000001">
    <property type="protein sequence ID" value="OKS84944.1"/>
    <property type="molecule type" value="Genomic_DNA"/>
</dbReference>
<dbReference type="Gene3D" id="2.60.120.1440">
    <property type="match status" value="1"/>
</dbReference>
<dbReference type="PANTHER" id="PTHR30273:SF2">
    <property type="entry name" value="PROTEIN FECR"/>
    <property type="match status" value="1"/>
</dbReference>
<dbReference type="PIRSF" id="PIRSF018266">
    <property type="entry name" value="FecR"/>
    <property type="match status" value="1"/>
</dbReference>
<evidence type="ECO:0000259" key="1">
    <source>
        <dbReference type="Pfam" id="PF04773"/>
    </source>
</evidence>
<proteinExistence type="predicted"/>
<dbReference type="STRING" id="1302689.RG47T_0382"/>
<comment type="caution">
    <text evidence="3">The sequence shown here is derived from an EMBL/GenBank/DDBJ whole genome shotgun (WGS) entry which is preliminary data.</text>
</comment>
<dbReference type="InterPro" id="IPR012373">
    <property type="entry name" value="Ferrdict_sens_TM"/>
</dbReference>
<evidence type="ECO:0008006" key="5">
    <source>
        <dbReference type="Google" id="ProtNLM"/>
    </source>
</evidence>
<organism evidence="3 4">
    <name type="scientific">Mucilaginibacter polytrichastri</name>
    <dbReference type="NCBI Taxonomy" id="1302689"/>
    <lineage>
        <taxon>Bacteria</taxon>
        <taxon>Pseudomonadati</taxon>
        <taxon>Bacteroidota</taxon>
        <taxon>Sphingobacteriia</taxon>
        <taxon>Sphingobacteriales</taxon>
        <taxon>Sphingobacteriaceae</taxon>
        <taxon>Mucilaginibacter</taxon>
    </lineage>
</organism>
<dbReference type="Proteomes" id="UP000186720">
    <property type="component" value="Unassembled WGS sequence"/>
</dbReference>